<gene>
    <name evidence="7" type="primary">flhA</name>
    <name evidence="8" type="ORF">DSM3645_16105</name>
</gene>
<dbReference type="Proteomes" id="UP000004358">
    <property type="component" value="Unassembled WGS sequence"/>
</dbReference>
<evidence type="ECO:0000256" key="7">
    <source>
        <dbReference type="RuleBase" id="RU364093"/>
    </source>
</evidence>
<comment type="similarity">
    <text evidence="2 7">Belongs to the FHIPEP (flagella/HR/invasion proteins export pore) family.</text>
</comment>
<dbReference type="Gene3D" id="3.40.50.12790">
    <property type="entry name" value="FHIPEP family, domain 4"/>
    <property type="match status" value="1"/>
</dbReference>
<dbReference type="NCBIfam" id="TIGR01398">
    <property type="entry name" value="FlhA"/>
    <property type="match status" value="1"/>
</dbReference>
<dbReference type="InterPro" id="IPR042193">
    <property type="entry name" value="FHIPEP_3"/>
</dbReference>
<keyword evidence="3 7" id="KW-1003">Cell membrane</keyword>
<feature type="transmembrane region" description="Helical" evidence="7">
    <location>
        <begin position="116"/>
        <end position="134"/>
    </location>
</feature>
<dbReference type="OrthoDB" id="9759185at2"/>
<dbReference type="Pfam" id="PF00771">
    <property type="entry name" value="FHIPEP"/>
    <property type="match status" value="1"/>
</dbReference>
<keyword evidence="8" id="KW-0282">Flagellum</keyword>
<keyword evidence="5 7" id="KW-1133">Transmembrane helix</keyword>
<evidence type="ECO:0000313" key="9">
    <source>
        <dbReference type="Proteomes" id="UP000004358"/>
    </source>
</evidence>
<evidence type="ECO:0000256" key="3">
    <source>
        <dbReference type="ARBA" id="ARBA00022475"/>
    </source>
</evidence>
<keyword evidence="4 7" id="KW-0812">Transmembrane</keyword>
<keyword evidence="6 7" id="KW-0472">Membrane</keyword>
<dbReference type="EMBL" id="AANZ01000025">
    <property type="protein sequence ID" value="EAQ77987.1"/>
    <property type="molecule type" value="Genomic_DNA"/>
</dbReference>
<feature type="transmembrane region" description="Helical" evidence="7">
    <location>
        <begin position="282"/>
        <end position="302"/>
    </location>
</feature>
<dbReference type="HOGENOM" id="CLU_015346_3_0_0"/>
<dbReference type="InterPro" id="IPR006301">
    <property type="entry name" value="FlhA"/>
</dbReference>
<dbReference type="PANTHER" id="PTHR30161">
    <property type="entry name" value="FLAGELLAR EXPORT PROTEIN, MEMBRANE FLHA SUBUNIT-RELATED"/>
    <property type="match status" value="1"/>
</dbReference>
<protein>
    <recommendedName>
        <fullName evidence="7">Flagellar biosynthesis protein FlhA</fullName>
    </recommendedName>
</protein>
<keyword evidence="7" id="KW-1005">Bacterial flagellum biogenesis</keyword>
<feature type="transmembrane region" description="Helical" evidence="7">
    <location>
        <begin position="14"/>
        <end position="32"/>
    </location>
</feature>
<dbReference type="RefSeq" id="WP_002651119.1">
    <property type="nucleotide sequence ID" value="NZ_CH672376.1"/>
</dbReference>
<dbReference type="eggNOG" id="COG1298">
    <property type="taxonomic scope" value="Bacteria"/>
</dbReference>
<dbReference type="AlphaFoldDB" id="A3ZZP0"/>
<sequence length="695" mass="75638">MIDVLPALERIRDLILPVGIIASVLVILVPLPNWLMNLLLTANITAGVIILLTTIYVQTPLEFNVFPSLLLATTLARLVLNVATTRLILTKAAEDGMDAAGGVIESFGEFVAGDKIAVGIIIFIIIIVIQFMVITKGATRISEVAARFALDGMPGRQMAIDADLNAGIIDEHEAQARRSEITQQADFFGAMDGASKFVRGDAIAGIIITLINIVGGFIIGLQAGMSLAEAAEVYTKLTIGDGLVSQVPAFLISLAAGLLVTRSSQKTNLPLEFVQQLLSRPPALIVAGAFLGLLVFTGLPTIPLLTLCGGCLGIAFFIKKQDRQDEADKQTAETKKQDQEKAAKKEDRIEDYLSIDPMEMELGVGLVRLAAPDRGGDLLHRVTGVRQNVATEVGIILPKVRIRDNMRLHENQYRIKITNNTVAENTIYPDRLLAITGPNSQGNLPGEPTRDPAYNQPAVWIEPGLRPQAEMLGYTIVEPSSVLATHLQRVAKKHADELLTRDATKHLLDDLKLESPAVVDELIPGVMKLGDVQAVLHNLLREEVPIRQLAIILETLGDHAGRTKDAIWLTEFVRHRLARTICTKYRDRENKMFVVPLDPAMQDRIAAGIDTERGPYARMSPQAIELTCRAVAAGIEKLLAVGKPPIVLVNPQIRPALKQLTMNHIPDLIVLSHNEVTRDTLIESVGIISDIVPGK</sequence>
<dbReference type="GO" id="GO:0044780">
    <property type="term" value="P:bacterial-type flagellum assembly"/>
    <property type="evidence" value="ECO:0007669"/>
    <property type="project" value="InterPro"/>
</dbReference>
<keyword evidence="7" id="KW-1006">Bacterial flagellum protein export</keyword>
<comment type="subcellular location">
    <subcellularLocation>
        <location evidence="1 7">Cell membrane</location>
        <topology evidence="1 7">Multi-pass membrane protein</topology>
    </subcellularLocation>
</comment>
<evidence type="ECO:0000313" key="8">
    <source>
        <dbReference type="EMBL" id="EAQ77987.1"/>
    </source>
</evidence>
<feature type="transmembrane region" description="Helical" evidence="7">
    <location>
        <begin position="38"/>
        <end position="57"/>
    </location>
</feature>
<dbReference type="InterPro" id="IPR042196">
    <property type="entry name" value="FHIPEP_4"/>
</dbReference>
<dbReference type="Gene3D" id="1.10.8.540">
    <property type="entry name" value="FHIPEP family, domain 3"/>
    <property type="match status" value="1"/>
</dbReference>
<dbReference type="STRING" id="314230.DSM3645_16105"/>
<keyword evidence="7" id="KW-0813">Transport</keyword>
<keyword evidence="7" id="KW-0653">Protein transport</keyword>
<feature type="transmembrane region" description="Helical" evidence="7">
    <location>
        <begin position="202"/>
        <end position="223"/>
    </location>
</feature>
<dbReference type="InterPro" id="IPR042194">
    <property type="entry name" value="FHIPEP_1"/>
</dbReference>
<name>A3ZZP0_9BACT</name>
<feature type="transmembrane region" description="Helical" evidence="7">
    <location>
        <begin position="243"/>
        <end position="261"/>
    </location>
</feature>
<keyword evidence="8" id="KW-0969">Cilium</keyword>
<dbReference type="GO" id="GO:0009306">
    <property type="term" value="P:protein secretion"/>
    <property type="evidence" value="ECO:0007669"/>
    <property type="project" value="InterPro"/>
</dbReference>
<dbReference type="PRINTS" id="PR00949">
    <property type="entry name" value="TYPE3IMAPROT"/>
</dbReference>
<evidence type="ECO:0000256" key="4">
    <source>
        <dbReference type="ARBA" id="ARBA00022692"/>
    </source>
</evidence>
<comment type="caution">
    <text evidence="7">Lacks conserved residue(s) required for the propagation of feature annotation.</text>
</comment>
<evidence type="ECO:0000256" key="6">
    <source>
        <dbReference type="ARBA" id="ARBA00023136"/>
    </source>
</evidence>
<comment type="caution">
    <text evidence="8">The sequence shown here is derived from an EMBL/GenBank/DDBJ whole genome shotgun (WGS) entry which is preliminary data.</text>
</comment>
<accession>A3ZZP0</accession>
<comment type="function">
    <text evidence="7">Required for formation of the rod structure of the flagellar apparatus. Together with FliI and FliH, may constitute the export apparatus of flagellin.</text>
</comment>
<keyword evidence="8" id="KW-0966">Cell projection</keyword>
<evidence type="ECO:0000256" key="1">
    <source>
        <dbReference type="ARBA" id="ARBA00004651"/>
    </source>
</evidence>
<proteinExistence type="inferred from homology"/>
<dbReference type="Gene3D" id="3.40.30.60">
    <property type="entry name" value="FHIPEP family, domain 1"/>
    <property type="match status" value="1"/>
</dbReference>
<organism evidence="8 9">
    <name type="scientific">Blastopirellula marina DSM 3645</name>
    <dbReference type="NCBI Taxonomy" id="314230"/>
    <lineage>
        <taxon>Bacteria</taxon>
        <taxon>Pseudomonadati</taxon>
        <taxon>Planctomycetota</taxon>
        <taxon>Planctomycetia</taxon>
        <taxon>Pirellulales</taxon>
        <taxon>Pirellulaceae</taxon>
        <taxon>Blastopirellula</taxon>
    </lineage>
</organism>
<evidence type="ECO:0000256" key="5">
    <source>
        <dbReference type="ARBA" id="ARBA00022989"/>
    </source>
</evidence>
<dbReference type="InterPro" id="IPR001712">
    <property type="entry name" value="T3SS_FHIPEP"/>
</dbReference>
<dbReference type="PANTHER" id="PTHR30161:SF1">
    <property type="entry name" value="FLAGELLAR BIOSYNTHESIS PROTEIN FLHA-RELATED"/>
    <property type="match status" value="1"/>
</dbReference>
<dbReference type="GO" id="GO:0005886">
    <property type="term" value="C:plasma membrane"/>
    <property type="evidence" value="ECO:0007669"/>
    <property type="project" value="UniProtKB-SubCell"/>
</dbReference>
<reference evidence="8 9" key="1">
    <citation type="submission" date="2006-02" db="EMBL/GenBank/DDBJ databases">
        <authorList>
            <person name="Amann R."/>
            <person name="Ferriera S."/>
            <person name="Johnson J."/>
            <person name="Kravitz S."/>
            <person name="Halpern A."/>
            <person name="Remington K."/>
            <person name="Beeson K."/>
            <person name="Tran B."/>
            <person name="Rogers Y.-H."/>
            <person name="Friedman R."/>
            <person name="Venter J.C."/>
        </authorList>
    </citation>
    <scope>NUCLEOTIDE SEQUENCE [LARGE SCALE GENOMIC DNA]</scope>
    <source>
        <strain evidence="8 9">DSM 3645</strain>
    </source>
</reference>
<dbReference type="PIRSF" id="PIRSF005419">
    <property type="entry name" value="FlhA"/>
    <property type="match status" value="1"/>
</dbReference>
<evidence type="ECO:0000256" key="2">
    <source>
        <dbReference type="ARBA" id="ARBA00008835"/>
    </source>
</evidence>